<proteinExistence type="inferred from homology"/>
<dbReference type="Proteomes" id="UP000707352">
    <property type="component" value="Unassembled WGS sequence"/>
</dbReference>
<dbReference type="EMBL" id="JAATJS010000002">
    <property type="protein sequence ID" value="NIX75959.1"/>
    <property type="molecule type" value="Genomic_DNA"/>
</dbReference>
<dbReference type="PANTHER" id="PTHR38596:SF1">
    <property type="entry name" value="UPF0114 PROTEIN YQHA"/>
    <property type="match status" value="1"/>
</dbReference>
<evidence type="ECO:0000313" key="8">
    <source>
        <dbReference type="EMBL" id="NIX75959.1"/>
    </source>
</evidence>
<dbReference type="InterPro" id="IPR005134">
    <property type="entry name" value="UPF0114"/>
</dbReference>
<organism evidence="8 9">
    <name type="scientific">Microvirga terricola</name>
    <dbReference type="NCBI Taxonomy" id="2719797"/>
    <lineage>
        <taxon>Bacteria</taxon>
        <taxon>Pseudomonadati</taxon>
        <taxon>Pseudomonadota</taxon>
        <taxon>Alphaproteobacteria</taxon>
        <taxon>Hyphomicrobiales</taxon>
        <taxon>Methylobacteriaceae</taxon>
        <taxon>Microvirga</taxon>
    </lineage>
</organism>
<dbReference type="RefSeq" id="WP_167671877.1">
    <property type="nucleotide sequence ID" value="NZ_JAATJS010000002.1"/>
</dbReference>
<keyword evidence="3 7" id="KW-1003">Cell membrane</keyword>
<evidence type="ECO:0000256" key="5">
    <source>
        <dbReference type="ARBA" id="ARBA00022989"/>
    </source>
</evidence>
<evidence type="ECO:0000256" key="6">
    <source>
        <dbReference type="ARBA" id="ARBA00023136"/>
    </source>
</evidence>
<feature type="transmembrane region" description="Helical" evidence="7">
    <location>
        <begin position="139"/>
        <end position="157"/>
    </location>
</feature>
<evidence type="ECO:0000313" key="9">
    <source>
        <dbReference type="Proteomes" id="UP000707352"/>
    </source>
</evidence>
<dbReference type="PANTHER" id="PTHR38596">
    <property type="entry name" value="UPF0114 PROTEIN YQHA"/>
    <property type="match status" value="1"/>
</dbReference>
<reference evidence="8 9" key="1">
    <citation type="submission" date="2020-03" db="EMBL/GenBank/DDBJ databases">
        <title>The genome sequence of Microvirga sp. c23x22.</title>
        <authorList>
            <person name="Zhang X."/>
        </authorList>
    </citation>
    <scope>NUCLEOTIDE SEQUENCE [LARGE SCALE GENOMIC DNA]</scope>
    <source>
        <strain evidence="9">c23x22</strain>
    </source>
</reference>
<evidence type="ECO:0000256" key="2">
    <source>
        <dbReference type="ARBA" id="ARBA00005774"/>
    </source>
</evidence>
<evidence type="ECO:0000256" key="1">
    <source>
        <dbReference type="ARBA" id="ARBA00004651"/>
    </source>
</evidence>
<gene>
    <name evidence="8" type="ORF">HB375_04930</name>
</gene>
<comment type="subcellular location">
    <subcellularLocation>
        <location evidence="1 7">Cell membrane</location>
        <topology evidence="1 7">Multi-pass membrane protein</topology>
    </subcellularLocation>
</comment>
<evidence type="ECO:0000256" key="7">
    <source>
        <dbReference type="HAMAP-Rule" id="MF_00143"/>
    </source>
</evidence>
<keyword evidence="4 7" id="KW-0812">Transmembrane</keyword>
<protein>
    <recommendedName>
        <fullName evidence="7">UPF0114 protein HB375_04930</fullName>
    </recommendedName>
</protein>
<evidence type="ECO:0000256" key="4">
    <source>
        <dbReference type="ARBA" id="ARBA00022692"/>
    </source>
</evidence>
<feature type="transmembrane region" description="Helical" evidence="7">
    <location>
        <begin position="54"/>
        <end position="76"/>
    </location>
</feature>
<dbReference type="HAMAP" id="MF_00143">
    <property type="entry name" value="UPF0114"/>
    <property type="match status" value="1"/>
</dbReference>
<feature type="transmembrane region" description="Helical" evidence="7">
    <location>
        <begin position="12"/>
        <end position="34"/>
    </location>
</feature>
<dbReference type="Pfam" id="PF03350">
    <property type="entry name" value="UPF0114"/>
    <property type="match status" value="1"/>
</dbReference>
<comment type="caution">
    <text evidence="8">The sequence shown here is derived from an EMBL/GenBank/DDBJ whole genome shotgun (WGS) entry which is preliminary data.</text>
</comment>
<keyword evidence="9" id="KW-1185">Reference proteome</keyword>
<evidence type="ECO:0000256" key="3">
    <source>
        <dbReference type="ARBA" id="ARBA00022475"/>
    </source>
</evidence>
<dbReference type="InterPro" id="IPR020761">
    <property type="entry name" value="UPF0114_bac"/>
</dbReference>
<keyword evidence="6 7" id="KW-0472">Membrane</keyword>
<accession>A0ABX0V812</accession>
<keyword evidence="5 7" id="KW-1133">Transmembrane helix</keyword>
<dbReference type="NCBIfam" id="TIGR00645">
    <property type="entry name" value="HI0507"/>
    <property type="match status" value="1"/>
</dbReference>
<sequence length="174" mass="19256">MIERVLERFLFASRWLLAPFYVGLVFSLALLLLKAMQELFHFVTHALQATESDVILGVLTLIDLTLTGSLIVIVIFSGYENFVSKIDAADHKDWPDWMGKIDFTGLKLKLLSSIVAISAIQVLKAFMNLENVSDRNLTWLVVIHLVFVGSGVVLALTDRIAEGGSNHKAAKNTA</sequence>
<comment type="similarity">
    <text evidence="2 7">Belongs to the UPF0114 family.</text>
</comment>
<name>A0ABX0V812_9HYPH</name>